<evidence type="ECO:0000313" key="2">
    <source>
        <dbReference type="EMBL" id="EOD54144.1"/>
    </source>
</evidence>
<dbReference type="Proteomes" id="UP000013526">
    <property type="component" value="Unassembled WGS sequence"/>
</dbReference>
<feature type="region of interest" description="Disordered" evidence="1">
    <location>
        <begin position="1"/>
        <end position="26"/>
    </location>
</feature>
<dbReference type="AlphaFoldDB" id="R1H6Q4"/>
<proteinExistence type="predicted"/>
<protein>
    <submittedName>
        <fullName evidence="2">Uncharacterized protein</fullName>
    </submittedName>
</protein>
<evidence type="ECO:0000313" key="3">
    <source>
        <dbReference type="Proteomes" id="UP000013526"/>
    </source>
</evidence>
<keyword evidence="3" id="KW-1185">Reference proteome</keyword>
<sequence>MAREKRPGGRDGAAKAGKKKTQQFAAAEPSNRRVKLFAAAQTLFIILTLLKLICEVIEQVRNLQL</sequence>
<dbReference type="EMBL" id="AQGQ01000130">
    <property type="protein sequence ID" value="EOD54144.1"/>
    <property type="molecule type" value="Genomic_DNA"/>
</dbReference>
<reference evidence="2 3" key="1">
    <citation type="journal article" date="2013" name="Genome Announc.">
        <title>Draft Genome Sequence of Aeromonas molluscorum Strain 848TT, Isolated from Bivalve Molluscs.</title>
        <authorList>
            <person name="Spataro N."/>
            <person name="Farfan M."/>
            <person name="Albarral V."/>
            <person name="Sanglas A."/>
            <person name="Loren J.G."/>
            <person name="Fuste M.C."/>
            <person name="Bosch E."/>
        </authorList>
    </citation>
    <scope>NUCLEOTIDE SEQUENCE [LARGE SCALE GENOMIC DNA]</scope>
    <source>
        <strain evidence="2 3">848</strain>
    </source>
</reference>
<accession>R1H6Q4</accession>
<comment type="caution">
    <text evidence="2">The sequence shown here is derived from an EMBL/GenBank/DDBJ whole genome shotgun (WGS) entry which is preliminary data.</text>
</comment>
<evidence type="ECO:0000256" key="1">
    <source>
        <dbReference type="SAM" id="MobiDB-lite"/>
    </source>
</evidence>
<organism evidence="2 3">
    <name type="scientific">Aeromonas molluscorum 848</name>
    <dbReference type="NCBI Taxonomy" id="1268236"/>
    <lineage>
        <taxon>Bacteria</taxon>
        <taxon>Pseudomonadati</taxon>
        <taxon>Pseudomonadota</taxon>
        <taxon>Gammaproteobacteria</taxon>
        <taxon>Aeromonadales</taxon>
        <taxon>Aeromonadaceae</taxon>
        <taxon>Aeromonas</taxon>
    </lineage>
</organism>
<gene>
    <name evidence="2" type="ORF">G113_15843</name>
</gene>
<name>R1H6Q4_9GAMM</name>
<feature type="compositionally biased region" description="Basic and acidic residues" evidence="1">
    <location>
        <begin position="1"/>
        <end position="13"/>
    </location>
</feature>